<dbReference type="EMBL" id="SWBP01000005">
    <property type="protein sequence ID" value="TKB96388.1"/>
    <property type="molecule type" value="Genomic_DNA"/>
</dbReference>
<comment type="caution">
    <text evidence="1">The sequence shown here is derived from an EMBL/GenBank/DDBJ whole genome shotgun (WGS) entry which is preliminary data.</text>
</comment>
<reference evidence="1 2" key="1">
    <citation type="submission" date="2019-04" db="EMBL/GenBank/DDBJ databases">
        <title>Pedobacter sp. AR-3-17 sp. nov., isolated from Arctic soil.</title>
        <authorList>
            <person name="Dahal R.H."/>
            <person name="Kim D.-U."/>
        </authorList>
    </citation>
    <scope>NUCLEOTIDE SEQUENCE [LARGE SCALE GENOMIC DNA]</scope>
    <source>
        <strain evidence="1 2">AR-3-17</strain>
    </source>
</reference>
<dbReference type="Proteomes" id="UP000308181">
    <property type="component" value="Unassembled WGS sequence"/>
</dbReference>
<dbReference type="SUPFAM" id="SSF48452">
    <property type="entry name" value="TPR-like"/>
    <property type="match status" value="1"/>
</dbReference>
<gene>
    <name evidence="1" type="ORF">FA046_13710</name>
</gene>
<keyword evidence="2" id="KW-1185">Reference proteome</keyword>
<evidence type="ECO:0000313" key="2">
    <source>
        <dbReference type="Proteomes" id="UP000308181"/>
    </source>
</evidence>
<accession>A0A4U1BUQ6</accession>
<proteinExistence type="predicted"/>
<dbReference type="InterPro" id="IPR011990">
    <property type="entry name" value="TPR-like_helical_dom_sf"/>
</dbReference>
<dbReference type="Gene3D" id="1.25.40.390">
    <property type="match status" value="2"/>
</dbReference>
<name>A0A4U1BUQ6_9SPHI</name>
<dbReference type="AlphaFoldDB" id="A0A4U1BUQ6"/>
<evidence type="ECO:0000313" key="1">
    <source>
        <dbReference type="EMBL" id="TKB96388.1"/>
    </source>
</evidence>
<dbReference type="OrthoDB" id="1035036at2"/>
<organism evidence="1 2">
    <name type="scientific">Pedobacter cryophilus</name>
    <dbReference type="NCBI Taxonomy" id="2571271"/>
    <lineage>
        <taxon>Bacteria</taxon>
        <taxon>Pseudomonadati</taxon>
        <taxon>Bacteroidota</taxon>
        <taxon>Sphingobacteriia</taxon>
        <taxon>Sphingobacteriales</taxon>
        <taxon>Sphingobacteriaceae</taxon>
        <taxon>Pedobacter</taxon>
    </lineage>
</organism>
<dbReference type="GO" id="GO:0009279">
    <property type="term" value="C:cell outer membrane"/>
    <property type="evidence" value="ECO:0007669"/>
    <property type="project" value="UniProtKB-SubCell"/>
</dbReference>
<sequence length="585" mass="66987">MKLKFNTTKWFSCIAFTLVVTANVSCKKFLEVEPKDRLVAEQTYRNVFDADAAVIGVYGKFMNLAEQYVILNELRGDLMSVTENSNPFLRQINDHQVSADNPYADPKLFYEVILNCNDVLANFDIMLKDNKFTQDQYNQRYSDVACIRSWVYLQLGIHFGNIPYITSPLENLADVKDVTKFPKVNFDQLLDLLIPFVEGLPYKNTYASNSSLITTVDGYATAKFFINKQCLIGDLNLWKGNYTKAATAYKSVMTSFDDTGDANARYDTYKIKFADVAGNNDLSVGYIRFREQDTQGLINSTTQGWKSIFARPRDVLWNTEWIWALPFSKNFQPVNPFVDLFSIQGGKYLVKPSQLSIDNWNAPVKYNGIVGDARKIFSINENNGRQVVMKYLYNYLDDRTFLPRVLFEKEGNWFLYRAATLHLRFAEAANRDNRHKLADALISTGINNNYDPTPGVTGRNVTNIMQTFDVAPYDFDARNGDFPSFRATWHRNTGVRNRAYLPRLAVVGDSTISIENNTITEAGLELAFEGNRWGDLMRIARRRGEPAFLADKVYQKLLREGNPNATAVRTKLMDPNNWYLPFKFD</sequence>
<protein>
    <submittedName>
        <fullName evidence="1">RagB/SusD family nutrient uptake outer membrane protein</fullName>
    </submittedName>
</protein>